<protein>
    <submittedName>
        <fullName evidence="1">Uncharacterized protein</fullName>
    </submittedName>
</protein>
<comment type="caution">
    <text evidence="1">The sequence shown here is derived from an EMBL/GenBank/DDBJ whole genome shotgun (WGS) entry which is preliminary data.</text>
</comment>
<dbReference type="AlphaFoldDB" id="A0AAD8M497"/>
<dbReference type="EMBL" id="JAUIZM010000010">
    <property type="protein sequence ID" value="KAK1361500.1"/>
    <property type="molecule type" value="Genomic_DNA"/>
</dbReference>
<gene>
    <name evidence="1" type="ORF">POM88_045974</name>
</gene>
<sequence length="113" mass="13356">MTAWLEENLKAYTKQMGEWCSRSYQRDDMNTFFNPLICISTEISHRIKEKMKVKVKRKLYEIYFEEVNLLKGKVLPMETSDERELNAELVGLQQGILSAKEQKMKESRVGFVE</sequence>
<proteinExistence type="predicted"/>
<reference evidence="1" key="1">
    <citation type="submission" date="2023-02" db="EMBL/GenBank/DDBJ databases">
        <title>Genome of toxic invasive species Heracleum sosnowskyi carries increased number of genes despite the absence of recent whole-genome duplications.</title>
        <authorList>
            <person name="Schelkunov M."/>
            <person name="Shtratnikova V."/>
            <person name="Makarenko M."/>
            <person name="Klepikova A."/>
            <person name="Omelchenko D."/>
            <person name="Novikova G."/>
            <person name="Obukhova E."/>
            <person name="Bogdanov V."/>
            <person name="Penin A."/>
            <person name="Logacheva M."/>
        </authorList>
    </citation>
    <scope>NUCLEOTIDE SEQUENCE</scope>
    <source>
        <strain evidence="1">Hsosn_3</strain>
        <tissue evidence="1">Leaf</tissue>
    </source>
</reference>
<evidence type="ECO:0000313" key="1">
    <source>
        <dbReference type="EMBL" id="KAK1361500.1"/>
    </source>
</evidence>
<accession>A0AAD8M497</accession>
<evidence type="ECO:0000313" key="2">
    <source>
        <dbReference type="Proteomes" id="UP001237642"/>
    </source>
</evidence>
<dbReference type="Proteomes" id="UP001237642">
    <property type="component" value="Unassembled WGS sequence"/>
</dbReference>
<keyword evidence="2" id="KW-1185">Reference proteome</keyword>
<organism evidence="1 2">
    <name type="scientific">Heracleum sosnowskyi</name>
    <dbReference type="NCBI Taxonomy" id="360622"/>
    <lineage>
        <taxon>Eukaryota</taxon>
        <taxon>Viridiplantae</taxon>
        <taxon>Streptophyta</taxon>
        <taxon>Embryophyta</taxon>
        <taxon>Tracheophyta</taxon>
        <taxon>Spermatophyta</taxon>
        <taxon>Magnoliopsida</taxon>
        <taxon>eudicotyledons</taxon>
        <taxon>Gunneridae</taxon>
        <taxon>Pentapetalae</taxon>
        <taxon>asterids</taxon>
        <taxon>campanulids</taxon>
        <taxon>Apiales</taxon>
        <taxon>Apiaceae</taxon>
        <taxon>Apioideae</taxon>
        <taxon>apioid superclade</taxon>
        <taxon>Tordylieae</taxon>
        <taxon>Tordyliinae</taxon>
        <taxon>Heracleum</taxon>
    </lineage>
</organism>
<reference evidence="1" key="2">
    <citation type="submission" date="2023-05" db="EMBL/GenBank/DDBJ databases">
        <authorList>
            <person name="Schelkunov M.I."/>
        </authorList>
    </citation>
    <scope>NUCLEOTIDE SEQUENCE</scope>
    <source>
        <strain evidence="1">Hsosn_3</strain>
        <tissue evidence="1">Leaf</tissue>
    </source>
</reference>
<name>A0AAD8M497_9APIA</name>